<dbReference type="AlphaFoldDB" id="A0AAW1BEH1"/>
<dbReference type="EMBL" id="JAOTOJ010000006">
    <property type="protein sequence ID" value="KAK9400384.1"/>
    <property type="molecule type" value="Genomic_DNA"/>
</dbReference>
<comment type="subunit">
    <text evidence="5">Monomer.</text>
</comment>
<dbReference type="InterPro" id="IPR001314">
    <property type="entry name" value="Peptidase_S1A"/>
</dbReference>
<dbReference type="Pfam" id="PF00089">
    <property type="entry name" value="Trypsin"/>
    <property type="match status" value="1"/>
</dbReference>
<keyword evidence="9 13" id="KW-0645">Protease</keyword>
<comment type="subcellular location">
    <subcellularLocation>
        <location evidence="3">Secreted</location>
    </subcellularLocation>
</comment>
<keyword evidence="10 13" id="KW-0378">Hydrolase</keyword>
<dbReference type="GO" id="GO:0035821">
    <property type="term" value="P:modulation of process of another organism"/>
    <property type="evidence" value="ECO:0007669"/>
    <property type="project" value="UniProtKB-ARBA"/>
</dbReference>
<feature type="compositionally biased region" description="Polar residues" evidence="14">
    <location>
        <begin position="305"/>
        <end position="315"/>
    </location>
</feature>
<feature type="compositionally biased region" description="Basic and acidic residues" evidence="14">
    <location>
        <begin position="630"/>
        <end position="648"/>
    </location>
</feature>
<evidence type="ECO:0000256" key="2">
    <source>
        <dbReference type="ARBA" id="ARBA00003258"/>
    </source>
</evidence>
<name>A0AAW1BEH1_CROAD</name>
<comment type="function">
    <text evidence="2">Snake venom serine protease that may act in the hemostasis system of the prey.</text>
</comment>
<feature type="compositionally biased region" description="Pro residues" evidence="14">
    <location>
        <begin position="612"/>
        <end position="621"/>
    </location>
</feature>
<proteinExistence type="inferred from homology"/>
<evidence type="ECO:0000259" key="16">
    <source>
        <dbReference type="PROSITE" id="PS50240"/>
    </source>
</evidence>
<dbReference type="PANTHER" id="PTHR24252:SF8">
    <property type="entry name" value="ACROSIN"/>
    <property type="match status" value="1"/>
</dbReference>
<feature type="compositionally biased region" description="Basic and acidic residues" evidence="14">
    <location>
        <begin position="660"/>
        <end position="672"/>
    </location>
</feature>
<dbReference type="EC" id="3.4.21.10" evidence="6"/>
<dbReference type="GO" id="GO:0007340">
    <property type="term" value="P:acrosome reaction"/>
    <property type="evidence" value="ECO:0007669"/>
    <property type="project" value="TreeGrafter"/>
</dbReference>
<dbReference type="PRINTS" id="PR00722">
    <property type="entry name" value="CHYMOTRYPSIN"/>
</dbReference>
<feature type="chain" id="PRO_5043889480" description="Acrosin" evidence="15">
    <location>
        <begin position="23"/>
        <end position="716"/>
    </location>
</feature>
<dbReference type="GO" id="GO:0006508">
    <property type="term" value="P:proteolysis"/>
    <property type="evidence" value="ECO:0007669"/>
    <property type="project" value="UniProtKB-KW"/>
</dbReference>
<evidence type="ECO:0000256" key="5">
    <source>
        <dbReference type="ARBA" id="ARBA00011245"/>
    </source>
</evidence>
<dbReference type="Proteomes" id="UP001474421">
    <property type="component" value="Unassembled WGS sequence"/>
</dbReference>
<keyword evidence="18" id="KW-1185">Reference proteome</keyword>
<evidence type="ECO:0000256" key="8">
    <source>
        <dbReference type="ARBA" id="ARBA00022525"/>
    </source>
</evidence>
<protein>
    <recommendedName>
        <fullName evidence="7">Acrosin</fullName>
        <ecNumber evidence="6">3.4.21.10</ecNumber>
    </recommendedName>
</protein>
<dbReference type="CDD" id="cd00190">
    <property type="entry name" value="Tryp_SPc"/>
    <property type="match status" value="1"/>
</dbReference>
<dbReference type="PROSITE" id="PS50240">
    <property type="entry name" value="TRYPSIN_DOM"/>
    <property type="match status" value="1"/>
</dbReference>
<evidence type="ECO:0000256" key="7">
    <source>
        <dbReference type="ARBA" id="ARBA00017161"/>
    </source>
</evidence>
<keyword evidence="12" id="KW-1015">Disulfide bond</keyword>
<accession>A0AAW1BEH1</accession>
<comment type="similarity">
    <text evidence="4">Belongs to the peptidase S1 family. Snake venom subfamily.</text>
</comment>
<evidence type="ECO:0000313" key="17">
    <source>
        <dbReference type="EMBL" id="KAK9400384.1"/>
    </source>
</evidence>
<feature type="region of interest" description="Disordered" evidence="14">
    <location>
        <begin position="290"/>
        <end position="349"/>
    </location>
</feature>
<dbReference type="InterPro" id="IPR033116">
    <property type="entry name" value="TRYPSIN_SER"/>
</dbReference>
<dbReference type="InterPro" id="IPR001254">
    <property type="entry name" value="Trypsin_dom"/>
</dbReference>
<dbReference type="InterPro" id="IPR018114">
    <property type="entry name" value="TRYPSIN_HIS"/>
</dbReference>
<evidence type="ECO:0000256" key="3">
    <source>
        <dbReference type="ARBA" id="ARBA00004613"/>
    </source>
</evidence>
<dbReference type="PROSITE" id="PS00134">
    <property type="entry name" value="TRYPSIN_HIS"/>
    <property type="match status" value="1"/>
</dbReference>
<evidence type="ECO:0000256" key="14">
    <source>
        <dbReference type="SAM" id="MobiDB-lite"/>
    </source>
</evidence>
<feature type="signal peptide" evidence="15">
    <location>
        <begin position="1"/>
        <end position="22"/>
    </location>
</feature>
<evidence type="ECO:0000256" key="13">
    <source>
        <dbReference type="RuleBase" id="RU363034"/>
    </source>
</evidence>
<evidence type="ECO:0000256" key="10">
    <source>
        <dbReference type="ARBA" id="ARBA00022801"/>
    </source>
</evidence>
<feature type="domain" description="Peptidase S1" evidence="16">
    <location>
        <begin position="43"/>
        <end position="285"/>
    </location>
</feature>
<evidence type="ECO:0000256" key="15">
    <source>
        <dbReference type="SAM" id="SignalP"/>
    </source>
</evidence>
<dbReference type="GO" id="GO:0005576">
    <property type="term" value="C:extracellular region"/>
    <property type="evidence" value="ECO:0007669"/>
    <property type="project" value="UniProtKB-SubCell"/>
</dbReference>
<dbReference type="PANTHER" id="PTHR24252">
    <property type="entry name" value="ACROSIN-RELATED"/>
    <property type="match status" value="1"/>
</dbReference>
<evidence type="ECO:0000256" key="6">
    <source>
        <dbReference type="ARBA" id="ARBA00012050"/>
    </source>
</evidence>
<feature type="compositionally biased region" description="Basic and acidic residues" evidence="14">
    <location>
        <begin position="705"/>
        <end position="716"/>
    </location>
</feature>
<gene>
    <name evidence="17" type="ORF">NXF25_013403</name>
</gene>
<dbReference type="SUPFAM" id="SSF50494">
    <property type="entry name" value="Trypsin-like serine proteases"/>
    <property type="match status" value="1"/>
</dbReference>
<reference evidence="17 18" key="1">
    <citation type="journal article" date="2024" name="Proc. Natl. Acad. Sci. U.S.A.">
        <title>The genetic regulatory architecture and epigenomic basis for age-related changes in rattlesnake venom.</title>
        <authorList>
            <person name="Hogan M.P."/>
            <person name="Holding M.L."/>
            <person name="Nystrom G.S."/>
            <person name="Colston T.J."/>
            <person name="Bartlett D.A."/>
            <person name="Mason A.J."/>
            <person name="Ellsworth S.A."/>
            <person name="Rautsaw R.M."/>
            <person name="Lawrence K.C."/>
            <person name="Strickland J.L."/>
            <person name="He B."/>
            <person name="Fraser P."/>
            <person name="Margres M.J."/>
            <person name="Gilbert D.M."/>
            <person name="Gibbs H.L."/>
            <person name="Parkinson C.L."/>
            <person name="Rokyta D.R."/>
        </authorList>
    </citation>
    <scope>NUCLEOTIDE SEQUENCE [LARGE SCALE GENOMIC DNA]</scope>
    <source>
        <strain evidence="17">DRR0105</strain>
    </source>
</reference>
<dbReference type="PROSITE" id="PS00135">
    <property type="entry name" value="TRYPSIN_SER"/>
    <property type="match status" value="1"/>
</dbReference>
<keyword evidence="8" id="KW-0964">Secreted</keyword>
<dbReference type="SMART" id="SM00020">
    <property type="entry name" value="Tryp_SPc"/>
    <property type="match status" value="1"/>
</dbReference>
<organism evidence="17 18">
    <name type="scientific">Crotalus adamanteus</name>
    <name type="common">Eastern diamondback rattlesnake</name>
    <dbReference type="NCBI Taxonomy" id="8729"/>
    <lineage>
        <taxon>Eukaryota</taxon>
        <taxon>Metazoa</taxon>
        <taxon>Chordata</taxon>
        <taxon>Craniata</taxon>
        <taxon>Vertebrata</taxon>
        <taxon>Euteleostomi</taxon>
        <taxon>Lepidosauria</taxon>
        <taxon>Squamata</taxon>
        <taxon>Bifurcata</taxon>
        <taxon>Unidentata</taxon>
        <taxon>Episquamata</taxon>
        <taxon>Toxicofera</taxon>
        <taxon>Serpentes</taxon>
        <taxon>Colubroidea</taxon>
        <taxon>Viperidae</taxon>
        <taxon>Crotalinae</taxon>
        <taxon>Crotalus</taxon>
    </lineage>
</organism>
<evidence type="ECO:0000256" key="4">
    <source>
        <dbReference type="ARBA" id="ARBA00009228"/>
    </source>
</evidence>
<dbReference type="InterPro" id="IPR043504">
    <property type="entry name" value="Peptidase_S1_PA_chymotrypsin"/>
</dbReference>
<evidence type="ECO:0000256" key="9">
    <source>
        <dbReference type="ARBA" id="ARBA00022670"/>
    </source>
</evidence>
<evidence type="ECO:0000256" key="12">
    <source>
        <dbReference type="ARBA" id="ARBA00023157"/>
    </source>
</evidence>
<evidence type="ECO:0000256" key="11">
    <source>
        <dbReference type="ARBA" id="ARBA00022825"/>
    </source>
</evidence>
<evidence type="ECO:0000313" key="18">
    <source>
        <dbReference type="Proteomes" id="UP001474421"/>
    </source>
</evidence>
<dbReference type="InterPro" id="IPR009003">
    <property type="entry name" value="Peptidase_S1_PA"/>
</dbReference>
<keyword evidence="11 13" id="KW-0720">Serine protease</keyword>
<dbReference type="FunFam" id="2.40.10.10:FF:000003">
    <property type="entry name" value="Transmembrane serine protease 3"/>
    <property type="match status" value="1"/>
</dbReference>
<comment type="caution">
    <text evidence="17">The sequence shown here is derived from an EMBL/GenBank/DDBJ whole genome shotgun (WGS) entry which is preliminary data.</text>
</comment>
<keyword evidence="15" id="KW-0732">Signal</keyword>
<sequence>METQPGLLLPIVVLLQLWGTQGYNPETCGKRPLAPKHGRNVRIVGGIDAMPGTWPWLVSIQIPSSNGPRHSCGGSLLAEHWVLTAAHCFKTKKSSLHLWRIVVGATDLSELPDDVQIHTVSKVVLHQDYNPLTEENDIALIELDSPVAFNDHVQPACLPRVTMDSETNFTSCFATGWGITAENSVKTSDVLQEAKLNILDTQKCNSSDWYNGAMSPNTLCAGYEEGGLDTCQGDSGGPLMCRTSPTSLFYILGITSWGKGCGEANSPGIYTSVRHFLEWILGEMIEIDEGTTSEEDHPPKHRPKSSVTLLPTRTVASPPVEDLEENSMDGSAEPFITSNEGEEDDQEEATLRAPLRETEATIALQDPFVPSGFLPPSLEPPYIPLEQLVTLEPPFYPKELPPTALPLPYIPREIPPTSLKSPFIPPEVKISVEPPYIPEQEPYLTPEPPVLPTQPKYVSSLSADKTRSHLFLFAGSSSGRALEPPRIPSKISHSIEDPYTPLDPPYTPPEPPHTPPRLRFIPPVATVPLERPYIPPETRHRIERPYTPSGDLYIPPESPFVPPESPRLLQHPYTPQQPPITPLQPPFIPREETALLEQPYLPPARPPHLRPPRVPPEPPLAPTWLPNNSGEREASLEHLDVPPEKVHLLEPFYAHRRKTRSLEPSESPERDVPPQLSAGPPADPPTQDVPVDLKAPYLTPGTLEHQQRLEAPPDKL</sequence>
<comment type="catalytic activity">
    <reaction evidence="1">
        <text>Preferential cleavage: Arg-|-Xaa, Lys-|-Xaa.</text>
        <dbReference type="EC" id="3.4.21.10"/>
    </reaction>
</comment>
<feature type="region of interest" description="Disordered" evidence="14">
    <location>
        <begin position="598"/>
        <end position="716"/>
    </location>
</feature>
<evidence type="ECO:0000256" key="1">
    <source>
        <dbReference type="ARBA" id="ARBA00001656"/>
    </source>
</evidence>
<dbReference type="GO" id="GO:0004252">
    <property type="term" value="F:serine-type endopeptidase activity"/>
    <property type="evidence" value="ECO:0007669"/>
    <property type="project" value="InterPro"/>
</dbReference>
<dbReference type="Gene3D" id="2.40.10.10">
    <property type="entry name" value="Trypsin-like serine proteases"/>
    <property type="match status" value="2"/>
</dbReference>